<keyword evidence="4 10" id="KW-0812">Transmembrane</keyword>
<keyword evidence="12" id="KW-1185">Reference proteome</keyword>
<evidence type="ECO:0000256" key="6">
    <source>
        <dbReference type="ARBA" id="ARBA00023098"/>
    </source>
</evidence>
<dbReference type="PANTHER" id="PTHR30309">
    <property type="entry name" value="INNER MEMBRANE PROTEIN YGIH"/>
    <property type="match status" value="1"/>
</dbReference>
<dbReference type="Proteomes" id="UP001501126">
    <property type="component" value="Unassembled WGS sequence"/>
</dbReference>
<evidence type="ECO:0000256" key="9">
    <source>
        <dbReference type="ARBA" id="ARBA00023264"/>
    </source>
</evidence>
<evidence type="ECO:0000313" key="11">
    <source>
        <dbReference type="EMBL" id="GAA0875113.1"/>
    </source>
</evidence>
<comment type="similarity">
    <text evidence="10">Belongs to the PlsY family.</text>
</comment>
<protein>
    <recommendedName>
        <fullName evidence="10">Glycerol-3-phosphate acyltransferase</fullName>
    </recommendedName>
    <alternativeName>
        <fullName evidence="10">Acyl-PO4 G3P acyltransferase</fullName>
    </alternativeName>
    <alternativeName>
        <fullName evidence="10">Acyl-phosphate--glycerol-3-phosphate acyltransferase</fullName>
    </alternativeName>
    <alternativeName>
        <fullName evidence="10">G3P acyltransferase</fullName>
        <shortName evidence="10">GPAT</shortName>
        <ecNumber evidence="10">2.3.1.275</ecNumber>
    </alternativeName>
    <alternativeName>
        <fullName evidence="10">Lysophosphatidic acid synthase</fullName>
        <shortName evidence="10">LPA synthase</shortName>
    </alternativeName>
</protein>
<keyword evidence="1 10" id="KW-1003">Cell membrane</keyword>
<accession>A0ABN1MQG2</accession>
<dbReference type="EMBL" id="BAAAFH010000007">
    <property type="protein sequence ID" value="GAA0875113.1"/>
    <property type="molecule type" value="Genomic_DNA"/>
</dbReference>
<evidence type="ECO:0000313" key="12">
    <source>
        <dbReference type="Proteomes" id="UP001501126"/>
    </source>
</evidence>
<dbReference type="Pfam" id="PF02660">
    <property type="entry name" value="G3P_acyltransf"/>
    <property type="match status" value="1"/>
</dbReference>
<evidence type="ECO:0000256" key="8">
    <source>
        <dbReference type="ARBA" id="ARBA00023209"/>
    </source>
</evidence>
<keyword evidence="7 10" id="KW-0472">Membrane</keyword>
<feature type="transmembrane region" description="Helical" evidence="10">
    <location>
        <begin position="142"/>
        <end position="161"/>
    </location>
</feature>
<dbReference type="HAMAP" id="MF_01043">
    <property type="entry name" value="PlsY"/>
    <property type="match status" value="1"/>
</dbReference>
<comment type="function">
    <text evidence="10">Catalyzes the transfer of an acyl group from acyl-phosphate (acyl-PO(4)) to glycerol-3-phosphate (G3P) to form lysophosphatidic acid (LPA). This enzyme utilizes acyl-phosphate as fatty acyl donor, but not acyl-CoA or acyl-ACP.</text>
</comment>
<keyword evidence="5 10" id="KW-1133">Transmembrane helix</keyword>
<feature type="transmembrane region" description="Helical" evidence="10">
    <location>
        <begin position="87"/>
        <end position="105"/>
    </location>
</feature>
<evidence type="ECO:0000256" key="7">
    <source>
        <dbReference type="ARBA" id="ARBA00023136"/>
    </source>
</evidence>
<feature type="transmembrane region" description="Helical" evidence="10">
    <location>
        <begin position="167"/>
        <end position="183"/>
    </location>
</feature>
<sequence>MEFIIFGIIAYLLGSVPTAVWVGKVFYGTDVREHGSKNAGATNTFRVLGKKPGSIVLAVDILKGVLAVSVPVFFSSDGVEQTTNYQLVAALSAVLGHVFPLFAGFKGGKGVATSLGVIIGIHPPAAAICLGVFLITFILSKYVSLGAILAALCFPLALEFIFKNNFIWLRAFSVLLALAVIITHHKNIGRLLKGNENKMNLFRK</sequence>
<comment type="subunit">
    <text evidence="10">Probably interacts with PlsX.</text>
</comment>
<evidence type="ECO:0000256" key="1">
    <source>
        <dbReference type="ARBA" id="ARBA00022475"/>
    </source>
</evidence>
<comment type="catalytic activity">
    <reaction evidence="10">
        <text>an acyl phosphate + sn-glycerol 3-phosphate = a 1-acyl-sn-glycero-3-phosphate + phosphate</text>
        <dbReference type="Rhea" id="RHEA:34075"/>
        <dbReference type="ChEBI" id="CHEBI:43474"/>
        <dbReference type="ChEBI" id="CHEBI:57597"/>
        <dbReference type="ChEBI" id="CHEBI:57970"/>
        <dbReference type="ChEBI" id="CHEBI:59918"/>
        <dbReference type="EC" id="2.3.1.275"/>
    </reaction>
</comment>
<comment type="pathway">
    <text evidence="10">Lipid metabolism; phospholipid metabolism.</text>
</comment>
<evidence type="ECO:0000256" key="10">
    <source>
        <dbReference type="HAMAP-Rule" id="MF_01043"/>
    </source>
</evidence>
<comment type="caution">
    <text evidence="11">The sequence shown here is derived from an EMBL/GenBank/DDBJ whole genome shotgun (WGS) entry which is preliminary data.</text>
</comment>
<feature type="transmembrane region" description="Helical" evidence="10">
    <location>
        <begin position="55"/>
        <end position="75"/>
    </location>
</feature>
<proteinExistence type="inferred from homology"/>
<evidence type="ECO:0000256" key="4">
    <source>
        <dbReference type="ARBA" id="ARBA00022692"/>
    </source>
</evidence>
<dbReference type="NCBIfam" id="TIGR00023">
    <property type="entry name" value="glycerol-3-phosphate 1-O-acyltransferase PlsY"/>
    <property type="match status" value="1"/>
</dbReference>
<keyword evidence="2 10" id="KW-0444">Lipid biosynthesis</keyword>
<dbReference type="RefSeq" id="WP_343786226.1">
    <property type="nucleotide sequence ID" value="NZ_BAAAFH010000007.1"/>
</dbReference>
<dbReference type="SMART" id="SM01207">
    <property type="entry name" value="G3P_acyltransf"/>
    <property type="match status" value="1"/>
</dbReference>
<evidence type="ECO:0000256" key="5">
    <source>
        <dbReference type="ARBA" id="ARBA00022989"/>
    </source>
</evidence>
<evidence type="ECO:0000256" key="3">
    <source>
        <dbReference type="ARBA" id="ARBA00022679"/>
    </source>
</evidence>
<feature type="transmembrane region" description="Helical" evidence="10">
    <location>
        <begin position="111"/>
        <end position="135"/>
    </location>
</feature>
<gene>
    <name evidence="10 11" type="primary">plsY</name>
    <name evidence="11" type="ORF">GCM10009118_15210</name>
</gene>
<keyword evidence="3 10" id="KW-0808">Transferase</keyword>
<organism evidence="11 12">
    <name type="scientific">Wandonia haliotis</name>
    <dbReference type="NCBI Taxonomy" id="574963"/>
    <lineage>
        <taxon>Bacteria</taxon>
        <taxon>Pseudomonadati</taxon>
        <taxon>Bacteroidota</taxon>
        <taxon>Flavobacteriia</taxon>
        <taxon>Flavobacteriales</taxon>
        <taxon>Crocinitomicaceae</taxon>
        <taxon>Wandonia</taxon>
    </lineage>
</organism>
<dbReference type="PANTHER" id="PTHR30309:SF0">
    <property type="entry name" value="GLYCEROL-3-PHOSPHATE ACYLTRANSFERASE-RELATED"/>
    <property type="match status" value="1"/>
</dbReference>
<evidence type="ECO:0000256" key="2">
    <source>
        <dbReference type="ARBA" id="ARBA00022516"/>
    </source>
</evidence>
<dbReference type="EC" id="2.3.1.275" evidence="10"/>
<dbReference type="InterPro" id="IPR003811">
    <property type="entry name" value="G3P_acylTferase_PlsY"/>
</dbReference>
<comment type="subcellular location">
    <subcellularLocation>
        <location evidence="10">Cell membrane</location>
        <topology evidence="10">Multi-pass membrane protein</topology>
    </subcellularLocation>
</comment>
<reference evidence="11 12" key="1">
    <citation type="journal article" date="2019" name="Int. J. Syst. Evol. Microbiol.">
        <title>The Global Catalogue of Microorganisms (GCM) 10K type strain sequencing project: providing services to taxonomists for standard genome sequencing and annotation.</title>
        <authorList>
            <consortium name="The Broad Institute Genomics Platform"/>
            <consortium name="The Broad Institute Genome Sequencing Center for Infectious Disease"/>
            <person name="Wu L."/>
            <person name="Ma J."/>
        </authorList>
    </citation>
    <scope>NUCLEOTIDE SEQUENCE [LARGE SCALE GENOMIC DNA]</scope>
    <source>
        <strain evidence="11 12">JCM 16083</strain>
    </source>
</reference>
<keyword evidence="8 10" id="KW-0594">Phospholipid biosynthesis</keyword>
<keyword evidence="6 10" id="KW-0443">Lipid metabolism</keyword>
<keyword evidence="9 10" id="KW-1208">Phospholipid metabolism</keyword>
<name>A0ABN1MQG2_9FLAO</name>